<keyword evidence="3" id="KW-0998">Cell outer membrane</keyword>
<evidence type="ECO:0000256" key="6">
    <source>
        <dbReference type="SAM" id="MobiDB-lite"/>
    </source>
</evidence>
<comment type="caution">
    <text evidence="9">The sequence shown here is derived from an EMBL/GenBank/DDBJ whole genome shotgun (WGS) entry which is preliminary data.</text>
</comment>
<evidence type="ECO:0000313" key="10">
    <source>
        <dbReference type="Proteomes" id="UP000321248"/>
    </source>
</evidence>
<dbReference type="Proteomes" id="UP000321248">
    <property type="component" value="Unassembled WGS sequence"/>
</dbReference>
<feature type="chain" id="PRO_5022938921" evidence="7">
    <location>
        <begin position="21"/>
        <end position="318"/>
    </location>
</feature>
<dbReference type="GO" id="GO:0009279">
    <property type="term" value="C:cell outer membrane"/>
    <property type="evidence" value="ECO:0007669"/>
    <property type="project" value="UniProtKB-SubCell"/>
</dbReference>
<feature type="region of interest" description="Disordered" evidence="6">
    <location>
        <begin position="290"/>
        <end position="309"/>
    </location>
</feature>
<dbReference type="InterPro" id="IPR006665">
    <property type="entry name" value="OmpA-like"/>
</dbReference>
<feature type="coiled-coil region" evidence="5">
    <location>
        <begin position="85"/>
        <end position="201"/>
    </location>
</feature>
<name>A0A5C8KKQ1_9GAMM</name>
<comment type="subcellular location">
    <subcellularLocation>
        <location evidence="1">Cell outer membrane</location>
    </subcellularLocation>
</comment>
<feature type="domain" description="OmpA-like" evidence="8">
    <location>
        <begin position="203"/>
        <end position="318"/>
    </location>
</feature>
<evidence type="ECO:0000259" key="8">
    <source>
        <dbReference type="PROSITE" id="PS51123"/>
    </source>
</evidence>
<dbReference type="EMBL" id="VRTS01000010">
    <property type="protein sequence ID" value="TXK59846.1"/>
    <property type="molecule type" value="Genomic_DNA"/>
</dbReference>
<keyword evidence="2 4" id="KW-0472">Membrane</keyword>
<dbReference type="InterPro" id="IPR050330">
    <property type="entry name" value="Bact_OuterMem_StrucFunc"/>
</dbReference>
<keyword evidence="7" id="KW-0732">Signal</keyword>
<dbReference type="PANTHER" id="PTHR30329">
    <property type="entry name" value="STATOR ELEMENT OF FLAGELLAR MOTOR COMPLEX"/>
    <property type="match status" value="1"/>
</dbReference>
<dbReference type="PANTHER" id="PTHR30329:SF21">
    <property type="entry name" value="LIPOPROTEIN YIAD-RELATED"/>
    <property type="match status" value="1"/>
</dbReference>
<organism evidence="9 10">
    <name type="scientific">Alkalisalibacterium limincola</name>
    <dbReference type="NCBI Taxonomy" id="2699169"/>
    <lineage>
        <taxon>Bacteria</taxon>
        <taxon>Pseudomonadati</taxon>
        <taxon>Pseudomonadota</taxon>
        <taxon>Gammaproteobacteria</taxon>
        <taxon>Lysobacterales</taxon>
        <taxon>Lysobacteraceae</taxon>
        <taxon>Alkalisalibacterium</taxon>
    </lineage>
</organism>
<dbReference type="InterPro" id="IPR006690">
    <property type="entry name" value="OMPA-like_CS"/>
</dbReference>
<reference evidence="9 10" key="1">
    <citation type="submission" date="2019-08" db="EMBL/GenBank/DDBJ databases">
        <authorList>
            <person name="Karlyshev A.V."/>
        </authorList>
    </citation>
    <scope>NUCLEOTIDE SEQUENCE [LARGE SCALE GENOMIC DNA]</scope>
    <source>
        <strain evidence="9 10">Alg18-2.2</strain>
    </source>
</reference>
<evidence type="ECO:0000256" key="1">
    <source>
        <dbReference type="ARBA" id="ARBA00004442"/>
    </source>
</evidence>
<dbReference type="CDD" id="cd07185">
    <property type="entry name" value="OmpA_C-like"/>
    <property type="match status" value="1"/>
</dbReference>
<dbReference type="SUPFAM" id="SSF103088">
    <property type="entry name" value="OmpA-like"/>
    <property type="match status" value="1"/>
</dbReference>
<sequence length="318" mass="35592">MKAILMILAIALLANAPLQAQTRDRVDQDVERLERDLRRLDDDQALSRLGAVERLQARQAIQAVREARASDREHRIYIADRRIETARAAAQAEQARDRVQELERERDRIVLDAARRDAELARREAERLRMQSLTRQEEALRALQERELSLQEAEAAMEQAEQSRRLADARGREASLARQEADLASAAADSLRRQLENLDSRSDARGEVMTLSGEVFAPGQAQLRAEAVANLDRVVEFVQGRPGSRILVEGHTDATGSANLNQSLSQQRAESVRRALIDQGVDASRIQATGYGQTRPVADNATEQGRSRNRRVDVILAD</sequence>
<dbReference type="OrthoDB" id="5976031at2"/>
<evidence type="ECO:0000256" key="4">
    <source>
        <dbReference type="PROSITE-ProRule" id="PRU00473"/>
    </source>
</evidence>
<dbReference type="Pfam" id="PF00691">
    <property type="entry name" value="OmpA"/>
    <property type="match status" value="1"/>
</dbReference>
<evidence type="ECO:0000313" key="9">
    <source>
        <dbReference type="EMBL" id="TXK59846.1"/>
    </source>
</evidence>
<dbReference type="PROSITE" id="PS01068">
    <property type="entry name" value="OMPA_1"/>
    <property type="match status" value="1"/>
</dbReference>
<dbReference type="AlphaFoldDB" id="A0A5C8KKQ1"/>
<evidence type="ECO:0000256" key="2">
    <source>
        <dbReference type="ARBA" id="ARBA00023136"/>
    </source>
</evidence>
<dbReference type="RefSeq" id="WP_147892460.1">
    <property type="nucleotide sequence ID" value="NZ_VRTS01000010.1"/>
</dbReference>
<proteinExistence type="predicted"/>
<dbReference type="InterPro" id="IPR036737">
    <property type="entry name" value="OmpA-like_sf"/>
</dbReference>
<evidence type="ECO:0000256" key="3">
    <source>
        <dbReference type="ARBA" id="ARBA00023237"/>
    </source>
</evidence>
<evidence type="ECO:0000256" key="7">
    <source>
        <dbReference type="SAM" id="SignalP"/>
    </source>
</evidence>
<dbReference type="PRINTS" id="PR01021">
    <property type="entry name" value="OMPADOMAIN"/>
</dbReference>
<protein>
    <submittedName>
        <fullName evidence="9">OmpA family protein</fullName>
    </submittedName>
</protein>
<accession>A0A5C8KKQ1</accession>
<gene>
    <name evidence="9" type="ORF">FU658_12945</name>
</gene>
<keyword evidence="5" id="KW-0175">Coiled coil</keyword>
<feature type="signal peptide" evidence="7">
    <location>
        <begin position="1"/>
        <end position="20"/>
    </location>
</feature>
<evidence type="ECO:0000256" key="5">
    <source>
        <dbReference type="SAM" id="Coils"/>
    </source>
</evidence>
<dbReference type="PRINTS" id="PR01023">
    <property type="entry name" value="NAFLGMOTY"/>
</dbReference>
<dbReference type="InterPro" id="IPR006664">
    <property type="entry name" value="OMP_bac"/>
</dbReference>
<dbReference type="PROSITE" id="PS51123">
    <property type="entry name" value="OMPA_2"/>
    <property type="match status" value="1"/>
</dbReference>
<keyword evidence="10" id="KW-1185">Reference proteome</keyword>
<dbReference type="Gene3D" id="3.30.1330.60">
    <property type="entry name" value="OmpA-like domain"/>
    <property type="match status" value="1"/>
</dbReference>